<dbReference type="EMBL" id="JAWJWI010000007">
    <property type="protein sequence ID" value="MDV4187136.1"/>
    <property type="molecule type" value="Genomic_DNA"/>
</dbReference>
<protein>
    <submittedName>
        <fullName evidence="1">Uncharacterized protein</fullName>
    </submittedName>
</protein>
<dbReference type="Proteomes" id="UP001187203">
    <property type="component" value="Unassembled WGS sequence"/>
</dbReference>
<organism evidence="1 2">
    <name type="scientific">Rhizobium brockwellii</name>
    <dbReference type="NCBI Taxonomy" id="3019932"/>
    <lineage>
        <taxon>Bacteria</taxon>
        <taxon>Pseudomonadati</taxon>
        <taxon>Pseudomonadota</taxon>
        <taxon>Alphaproteobacteria</taxon>
        <taxon>Hyphomicrobiales</taxon>
        <taxon>Rhizobiaceae</taxon>
        <taxon>Rhizobium/Agrobacterium group</taxon>
        <taxon>Rhizobium</taxon>
    </lineage>
</organism>
<dbReference type="RefSeq" id="WP_317276399.1">
    <property type="nucleotide sequence ID" value="NZ_JAWJWH010000007.1"/>
</dbReference>
<evidence type="ECO:0000313" key="2">
    <source>
        <dbReference type="Proteomes" id="UP001187203"/>
    </source>
</evidence>
<evidence type="ECO:0000313" key="1">
    <source>
        <dbReference type="EMBL" id="MDV4187136.1"/>
    </source>
</evidence>
<name>A0ABU3YMS7_9HYPH</name>
<reference evidence="2" key="1">
    <citation type="journal article" date="2023" name="Int. J. Mol. Sci.">
        <title>Genomic and Metabolic Characterization of Plant Growth-Promoting Rhizobacteria Isolated from Nodules of Clovers Grown in Non-Farmed Soil.</title>
        <authorList>
            <person name="Wojcik M."/>
            <person name="Koper P."/>
            <person name="Zebracki K."/>
            <person name="Marczak M."/>
            <person name="Mazur A."/>
        </authorList>
    </citation>
    <scope>NUCLEOTIDE SEQUENCE [LARGE SCALE GENOMIC DNA]</scope>
    <source>
        <strain evidence="2">KB12</strain>
    </source>
</reference>
<comment type="caution">
    <text evidence="1">The sequence shown here is derived from an EMBL/GenBank/DDBJ whole genome shotgun (WGS) entry which is preliminary data.</text>
</comment>
<gene>
    <name evidence="1" type="ORF">R1523_16700</name>
</gene>
<keyword evidence="2" id="KW-1185">Reference proteome</keyword>
<accession>A0ABU3YMS7</accession>
<sequence length="43" mass="4718">MSDLKLFHFNSAEVPELVGAAGQVEEVVTRLDQTFARANRLAS</sequence>
<proteinExistence type="predicted"/>